<gene>
    <name evidence="2" type="ORF">SPIL2461_LOCUS22777</name>
</gene>
<dbReference type="Proteomes" id="UP000649617">
    <property type="component" value="Unassembled WGS sequence"/>
</dbReference>
<evidence type="ECO:0000313" key="3">
    <source>
        <dbReference type="Proteomes" id="UP000649617"/>
    </source>
</evidence>
<name>A0A812YD63_SYMPI</name>
<keyword evidence="3" id="KW-1185">Reference proteome</keyword>
<evidence type="ECO:0000313" key="2">
    <source>
        <dbReference type="EMBL" id="CAE7772375.1"/>
    </source>
</evidence>
<feature type="region of interest" description="Disordered" evidence="1">
    <location>
        <begin position="141"/>
        <end position="172"/>
    </location>
</feature>
<proteinExistence type="predicted"/>
<protein>
    <submittedName>
        <fullName evidence="2">Uncharacterized protein</fullName>
    </submittedName>
</protein>
<dbReference type="EMBL" id="CAJNIZ010047637">
    <property type="protein sequence ID" value="CAE7772375.1"/>
    <property type="molecule type" value="Genomic_DNA"/>
</dbReference>
<sequence>MAEAMTNIYITSVFEAQESVVSVEFFTKEDFDLFYSLLIPGVFNSEVVSEDNVDPLLRMSDYYQVNFIKEGCAEGLLKLPVSCDRLLQAHQHGLSKQYHRCLEALARKCSHEDMLKIQAASPVVLFDLAERMRCLLQETEPRAETAGAQIEPRGMPDTSESESEQSSFDLFG</sequence>
<evidence type="ECO:0000256" key="1">
    <source>
        <dbReference type="SAM" id="MobiDB-lite"/>
    </source>
</evidence>
<organism evidence="2 3">
    <name type="scientific">Symbiodinium pilosum</name>
    <name type="common">Dinoflagellate</name>
    <dbReference type="NCBI Taxonomy" id="2952"/>
    <lineage>
        <taxon>Eukaryota</taxon>
        <taxon>Sar</taxon>
        <taxon>Alveolata</taxon>
        <taxon>Dinophyceae</taxon>
        <taxon>Suessiales</taxon>
        <taxon>Symbiodiniaceae</taxon>
        <taxon>Symbiodinium</taxon>
    </lineage>
</organism>
<comment type="caution">
    <text evidence="2">The sequence shown here is derived from an EMBL/GenBank/DDBJ whole genome shotgun (WGS) entry which is preliminary data.</text>
</comment>
<reference evidence="2" key="1">
    <citation type="submission" date="2021-02" db="EMBL/GenBank/DDBJ databases">
        <authorList>
            <person name="Dougan E. K."/>
            <person name="Rhodes N."/>
            <person name="Thang M."/>
            <person name="Chan C."/>
        </authorList>
    </citation>
    <scope>NUCLEOTIDE SEQUENCE</scope>
</reference>
<dbReference type="InterPro" id="IPR011333">
    <property type="entry name" value="SKP1/BTB/POZ_sf"/>
</dbReference>
<dbReference type="AlphaFoldDB" id="A0A812YD63"/>
<accession>A0A812YD63</accession>
<dbReference type="Gene3D" id="3.30.710.10">
    <property type="entry name" value="Potassium Channel Kv1.1, Chain A"/>
    <property type="match status" value="1"/>
</dbReference>